<dbReference type="InterPro" id="IPR002156">
    <property type="entry name" value="RNaseH_domain"/>
</dbReference>
<proteinExistence type="predicted"/>
<protein>
    <recommendedName>
        <fullName evidence="1">RNase H type-1 domain-containing protein</fullName>
    </recommendedName>
</protein>
<comment type="caution">
    <text evidence="2">The sequence shown here is derived from an EMBL/GenBank/DDBJ whole genome shotgun (WGS) entry which is preliminary data.</text>
</comment>
<accession>A0ABD1AG23</accession>
<dbReference type="AlphaFoldDB" id="A0ABD1AG23"/>
<evidence type="ECO:0000313" key="3">
    <source>
        <dbReference type="Proteomes" id="UP001558713"/>
    </source>
</evidence>
<sequence>MPCLMPRGLGMCWSRPLMNTVKCNMFSSWRSSSDMCGGRWIVNAEDVKFHARDAFTPLSCKLTAEFRCIIWVLRCLRDLHVGACEIWSESVAAVSAIHDSSKWPRFQVYLNQIHHLLTEVHGFCFVVSQPQVNSVARDIAQSITRDGRFRSYLSIGGPAWLQSWIREERQGSFGD</sequence>
<feature type="domain" description="RNase H type-1" evidence="1">
    <location>
        <begin position="31"/>
        <end position="142"/>
    </location>
</feature>
<evidence type="ECO:0000313" key="2">
    <source>
        <dbReference type="EMBL" id="KAL1205026.1"/>
    </source>
</evidence>
<dbReference type="Pfam" id="PF13456">
    <property type="entry name" value="RVT_3"/>
    <property type="match status" value="1"/>
</dbReference>
<reference evidence="2 3" key="1">
    <citation type="submission" date="2024-04" db="EMBL/GenBank/DDBJ databases">
        <title>Genome assembly C_amara_ONT_v2.</title>
        <authorList>
            <person name="Yant L."/>
            <person name="Moore C."/>
            <person name="Slenker M."/>
        </authorList>
    </citation>
    <scope>NUCLEOTIDE SEQUENCE [LARGE SCALE GENOMIC DNA]</scope>
    <source>
        <tissue evidence="2">Leaf</tissue>
    </source>
</reference>
<name>A0ABD1AG23_CARAN</name>
<dbReference type="EMBL" id="JBANAX010000525">
    <property type="protein sequence ID" value="KAL1205026.1"/>
    <property type="molecule type" value="Genomic_DNA"/>
</dbReference>
<keyword evidence="3" id="KW-1185">Reference proteome</keyword>
<evidence type="ECO:0000259" key="1">
    <source>
        <dbReference type="Pfam" id="PF13456"/>
    </source>
</evidence>
<organism evidence="2 3">
    <name type="scientific">Cardamine amara subsp. amara</name>
    <dbReference type="NCBI Taxonomy" id="228776"/>
    <lineage>
        <taxon>Eukaryota</taxon>
        <taxon>Viridiplantae</taxon>
        <taxon>Streptophyta</taxon>
        <taxon>Embryophyta</taxon>
        <taxon>Tracheophyta</taxon>
        <taxon>Spermatophyta</taxon>
        <taxon>Magnoliopsida</taxon>
        <taxon>eudicotyledons</taxon>
        <taxon>Gunneridae</taxon>
        <taxon>Pentapetalae</taxon>
        <taxon>rosids</taxon>
        <taxon>malvids</taxon>
        <taxon>Brassicales</taxon>
        <taxon>Brassicaceae</taxon>
        <taxon>Cardamineae</taxon>
        <taxon>Cardamine</taxon>
    </lineage>
</organism>
<dbReference type="Proteomes" id="UP001558713">
    <property type="component" value="Unassembled WGS sequence"/>
</dbReference>
<gene>
    <name evidence="2" type="ORF">V5N11_016373</name>
</gene>